<dbReference type="AlphaFoldDB" id="A0A3R9RK75"/>
<comment type="caution">
    <text evidence="3">The sequence shown here is derived from an EMBL/GenBank/DDBJ whole genome shotgun (WGS) entry which is preliminary data.</text>
</comment>
<dbReference type="InterPro" id="IPR006137">
    <property type="entry name" value="NADH_UbQ_OxRdtase-like_20kDa"/>
</dbReference>
<evidence type="ECO:0000313" key="4">
    <source>
        <dbReference type="EMBL" id="RZN58976.1"/>
    </source>
</evidence>
<dbReference type="RefSeq" id="WP_125672812.1">
    <property type="nucleotide sequence ID" value="NZ_RCOS01000169.1"/>
</dbReference>
<proteinExistence type="predicted"/>
<dbReference type="InterPro" id="IPR037024">
    <property type="entry name" value="NiFe_Hase_small_N_sf"/>
</dbReference>
<dbReference type="Proteomes" id="UP000316217">
    <property type="component" value="Unassembled WGS sequence"/>
</dbReference>
<dbReference type="OrthoDB" id="37913at2157"/>
<dbReference type="PANTHER" id="PTHR42845:SF2">
    <property type="entry name" value="F420-NON-REDUCING HYDROGENASE VHU SUBUNIT G"/>
    <property type="match status" value="1"/>
</dbReference>
<accession>A0A3R9RK75</accession>
<dbReference type="GO" id="GO:0051536">
    <property type="term" value="F:iron-sulfur cluster binding"/>
    <property type="evidence" value="ECO:0007669"/>
    <property type="project" value="InterPro"/>
</dbReference>
<organism evidence="3 5">
    <name type="scientific">Candidatus Methanodesulfokora washburnensis</name>
    <dbReference type="NCBI Taxonomy" id="2478471"/>
    <lineage>
        <taxon>Archaea</taxon>
        <taxon>Thermoproteota</taxon>
        <taxon>Candidatus Korarchaeia</taxon>
        <taxon>Candidatus Korarchaeia incertae sedis</taxon>
        <taxon>Candidatus Methanodesulfokora</taxon>
    </lineage>
</organism>
<dbReference type="Pfam" id="PF01058">
    <property type="entry name" value="Oxidored_q6"/>
    <property type="match status" value="1"/>
</dbReference>
<evidence type="ECO:0000256" key="1">
    <source>
        <dbReference type="ARBA" id="ARBA00023002"/>
    </source>
</evidence>
<dbReference type="SUPFAM" id="SSF56770">
    <property type="entry name" value="HydA/Nqo6-like"/>
    <property type="match status" value="1"/>
</dbReference>
<dbReference type="EMBL" id="RCOS01000169">
    <property type="protein sequence ID" value="RSN71833.1"/>
    <property type="molecule type" value="Genomic_DNA"/>
</dbReference>
<evidence type="ECO:0000259" key="2">
    <source>
        <dbReference type="Pfam" id="PF01058"/>
    </source>
</evidence>
<evidence type="ECO:0000313" key="3">
    <source>
        <dbReference type="EMBL" id="RSN71833.1"/>
    </source>
</evidence>
<keyword evidence="1" id="KW-0560">Oxidoreductase</keyword>
<feature type="domain" description="NADH:ubiquinone oxidoreductase-like 20kDa subunit" evidence="2">
    <location>
        <begin position="14"/>
        <end position="186"/>
    </location>
</feature>
<keyword evidence="5" id="KW-1185">Reference proteome</keyword>
<dbReference type="GO" id="GO:0016491">
    <property type="term" value="F:oxidoreductase activity"/>
    <property type="evidence" value="ECO:0007669"/>
    <property type="project" value="UniProtKB-KW"/>
</dbReference>
<sequence length="342" mass="37690">MEKPKVAWYWCASCGGCEESFVDLAERLLTVFEKVDVVFMPVAMDFKKEDVEKLPDGSITVSFINGGVRLEEHEEMVKLLRRKSQIVIAYGSCSSWGGIPGLANLYNIDEVLARKYLEVPSVDNPNKILPAKRIKVKIPELQREVELELSDILPKLLPLDKVIDVEYYIPGCPPTPDVAWNALQALLSGNLPPKGSVIGASSRSLCDECPLNDTKPEEILLKDLKRPYEFIPDPEKCLLVQGLICLGPVTRGGCGALCPKANMPCTGCFGPLDNVADYGGKALSFIASIMDYSPMEEEELNKVYDKIPDWVGTLYRYYLAASKLGGRVGLAKSKLKGEVAEV</sequence>
<reference evidence="4 6" key="2">
    <citation type="journal article" date="2019" name="Nat. Microbiol.">
        <title>Wide diversity of methane and short-chain alkane metabolisms in uncultured archaea.</title>
        <authorList>
            <person name="Borrel G."/>
            <person name="Adam P.S."/>
            <person name="McKay L.J."/>
            <person name="Chen L.X."/>
            <person name="Sierra-Garcia I.N."/>
            <person name="Sieber C.M."/>
            <person name="Letourneur Q."/>
            <person name="Ghozlane A."/>
            <person name="Andersen G.L."/>
            <person name="Li W.J."/>
            <person name="Hallam S.J."/>
            <person name="Muyzer G."/>
            <person name="de Oliveira V.M."/>
            <person name="Inskeep W.P."/>
            <person name="Banfield J.F."/>
            <person name="Gribaldo S."/>
        </authorList>
    </citation>
    <scope>NUCLEOTIDE SEQUENCE [LARGE SCALE GENOMIC DNA]</scope>
    <source>
        <strain evidence="4">NM4</strain>
    </source>
</reference>
<dbReference type="Proteomes" id="UP000277582">
    <property type="component" value="Unassembled WGS sequence"/>
</dbReference>
<dbReference type="Gene3D" id="3.40.50.700">
    <property type="entry name" value="NADH:ubiquinone oxidoreductase-like, 20kDa subunit"/>
    <property type="match status" value="1"/>
</dbReference>
<evidence type="ECO:0000313" key="6">
    <source>
        <dbReference type="Proteomes" id="UP000316217"/>
    </source>
</evidence>
<reference evidence="3 5" key="1">
    <citation type="submission" date="2018-10" db="EMBL/GenBank/DDBJ databases">
        <title>Co-occurring genomic capacity for anaerobic methane metabolism and dissimilatory sulfite reduction discovered in the Korarchaeota.</title>
        <authorList>
            <person name="Mckay L.J."/>
            <person name="Dlakic M."/>
            <person name="Fields M.W."/>
            <person name="Delmont T.O."/>
            <person name="Eren A.M."/>
            <person name="Jay Z.J."/>
            <person name="Klingelsmith K.B."/>
            <person name="Rusch D.B."/>
            <person name="Inskeep W.P."/>
        </authorList>
    </citation>
    <scope>NUCLEOTIDE SEQUENCE [LARGE SCALE GENOMIC DNA]</scope>
    <source>
        <strain evidence="3 5">MDKW</strain>
    </source>
</reference>
<name>A0A3R9RK75_9CREN</name>
<dbReference type="PANTHER" id="PTHR42845">
    <property type="entry name" value="COENZYME F420-REDUCING HYDROGENASE, GAMMA SUBUNIT"/>
    <property type="match status" value="1"/>
</dbReference>
<dbReference type="EMBL" id="RXII01000111">
    <property type="protein sequence ID" value="RZN58976.1"/>
    <property type="molecule type" value="Genomic_DNA"/>
</dbReference>
<evidence type="ECO:0000313" key="5">
    <source>
        <dbReference type="Proteomes" id="UP000277582"/>
    </source>
</evidence>
<dbReference type="InterPro" id="IPR051349">
    <property type="entry name" value="Hydrogenase_assoc-protein"/>
</dbReference>
<gene>
    <name evidence="3" type="ORF">D6D85_15270</name>
    <name evidence="4" type="ORF">EF810_07105</name>
</gene>
<protein>
    <submittedName>
        <fullName evidence="3">Oxidoreductase</fullName>
    </submittedName>
</protein>